<keyword evidence="4" id="KW-0808">Transferase</keyword>
<evidence type="ECO:0000256" key="2">
    <source>
        <dbReference type="ARBA" id="ARBA00012751"/>
    </source>
</evidence>
<dbReference type="PANTHER" id="PTHR43807:SF20">
    <property type="entry name" value="FI04487P"/>
    <property type="match status" value="1"/>
</dbReference>
<comment type="cofactor">
    <cofactor evidence="1">
        <name>pyridoxal 5'-phosphate</name>
        <dbReference type="ChEBI" id="CHEBI:597326"/>
    </cofactor>
</comment>
<evidence type="ECO:0000259" key="7">
    <source>
        <dbReference type="Pfam" id="PF00155"/>
    </source>
</evidence>
<evidence type="ECO:0000313" key="8">
    <source>
        <dbReference type="Proteomes" id="UP000694865"/>
    </source>
</evidence>
<dbReference type="EC" id="2.6.1.7" evidence="2"/>
<reference evidence="9" key="1">
    <citation type="submission" date="2025-08" db="UniProtKB">
        <authorList>
            <consortium name="RefSeq"/>
        </authorList>
    </citation>
    <scope>IDENTIFICATION</scope>
    <source>
        <tissue evidence="9">Testes</tissue>
    </source>
</reference>
<proteinExistence type="predicted"/>
<evidence type="ECO:0000256" key="3">
    <source>
        <dbReference type="ARBA" id="ARBA00022576"/>
    </source>
</evidence>
<dbReference type="Gene3D" id="3.40.640.10">
    <property type="entry name" value="Type I PLP-dependent aspartate aminotransferase-like (Major domain)"/>
    <property type="match status" value="1"/>
</dbReference>
<dbReference type="InterPro" id="IPR004839">
    <property type="entry name" value="Aminotransferase_I/II_large"/>
</dbReference>
<evidence type="ECO:0000256" key="5">
    <source>
        <dbReference type="ARBA" id="ARBA00022898"/>
    </source>
</evidence>
<evidence type="ECO:0000256" key="6">
    <source>
        <dbReference type="ARBA" id="ARBA00024016"/>
    </source>
</evidence>
<dbReference type="RefSeq" id="XP_006824274.1">
    <property type="nucleotide sequence ID" value="XM_006824211.1"/>
</dbReference>
<dbReference type="InterPro" id="IPR015424">
    <property type="entry name" value="PyrdxlP-dep_Trfase"/>
</dbReference>
<keyword evidence="5" id="KW-0663">Pyridoxal phosphate</keyword>
<sequence>MSKKQQLAKRIEGIDKNVWVEFVGLALEYKPVNLGQGFPDFAAPPHVVDALAKTVTSSDPMMHQYTRGYGHPRLVKALATMYGGLINREINPNTEVLCTVGAYDALFCTFMGLINPGDEVIIVEPYFDCYAPMTRLAGGVPVFIPVRPNQSKVDSTKDFVLDPDELASKFTDKTKAIIFNTPNNPLGKVFHRKELEMIAKLCIEHDVICISDEVYEWLVYDGIEHIRIASLPGMWDRTITVGSAGKTFSVTGWKEAAAIAFETEIARLDKPDSYFKELQSMLFEKRERMAKLLTDAGLIPIIPEGGYFMMADATDFARDIDLNDPELGDGQRDYKLVRYLTKKKGIGAIPPSAFYNPENKHLGANYIRFCFIKEESTLDKAEKIIKEMMSVKKN</sequence>
<organism evidence="8 9">
    <name type="scientific">Saccoglossus kowalevskii</name>
    <name type="common">Acorn worm</name>
    <dbReference type="NCBI Taxonomy" id="10224"/>
    <lineage>
        <taxon>Eukaryota</taxon>
        <taxon>Metazoa</taxon>
        <taxon>Hemichordata</taxon>
        <taxon>Enteropneusta</taxon>
        <taxon>Harrimaniidae</taxon>
        <taxon>Saccoglossus</taxon>
    </lineage>
</organism>
<dbReference type="InterPro" id="IPR015421">
    <property type="entry name" value="PyrdxlP-dep_Trfase_major"/>
</dbReference>
<dbReference type="GeneID" id="102808740"/>
<evidence type="ECO:0000256" key="4">
    <source>
        <dbReference type="ARBA" id="ARBA00022679"/>
    </source>
</evidence>
<feature type="domain" description="Aminotransferase class I/classII large" evidence="7">
    <location>
        <begin position="31"/>
        <end position="260"/>
    </location>
</feature>
<dbReference type="CDD" id="cd00609">
    <property type="entry name" value="AAT_like"/>
    <property type="match status" value="1"/>
</dbReference>
<keyword evidence="8" id="KW-1185">Reference proteome</keyword>
<protein>
    <recommendedName>
        <fullName evidence="2">kynurenine--oxoglutarate transaminase</fullName>
        <ecNumber evidence="2">2.6.1.7</ecNumber>
    </recommendedName>
</protein>
<accession>A0ABM0MW83</accession>
<dbReference type="Proteomes" id="UP000694865">
    <property type="component" value="Unplaced"/>
</dbReference>
<dbReference type="SUPFAM" id="SSF53383">
    <property type="entry name" value="PLP-dependent transferases"/>
    <property type="match status" value="1"/>
</dbReference>
<dbReference type="Pfam" id="PF00155">
    <property type="entry name" value="Aminotran_1_2"/>
    <property type="match status" value="1"/>
</dbReference>
<dbReference type="PANTHER" id="PTHR43807">
    <property type="entry name" value="FI04487P"/>
    <property type="match status" value="1"/>
</dbReference>
<keyword evidence="3" id="KW-0032">Aminotransferase</keyword>
<evidence type="ECO:0000313" key="9">
    <source>
        <dbReference type="RefSeq" id="XP_006824274.1"/>
    </source>
</evidence>
<gene>
    <name evidence="9" type="primary">LOC102808740</name>
</gene>
<dbReference type="InterPro" id="IPR051326">
    <property type="entry name" value="Kynurenine-oxoglutarate_AT"/>
</dbReference>
<comment type="pathway">
    <text evidence="6">Amino-acid degradation; L-kynurenine degradation; kynurenate from L-kynurenine: step 1/2.</text>
</comment>
<evidence type="ECO:0000256" key="1">
    <source>
        <dbReference type="ARBA" id="ARBA00001933"/>
    </source>
</evidence>
<name>A0ABM0MW83_SACKO</name>